<dbReference type="Pfam" id="PF24883">
    <property type="entry name" value="NPHP3_N"/>
    <property type="match status" value="1"/>
</dbReference>
<dbReference type="InParanoid" id="A0A369K9I0"/>
<sequence>MFSHSSNVQIYGSSFNDVHGNMISYQSTAGDVIVHQHEFGLQRLMQGISGGAAFDSDDRYPPPRCHPHTRKEVVSTIEEWVQSCSARHDGSIFWLYGPAGAGKSAVAQTISESCARHGQLAASFFFSRGNSGRDSMSRLFNTIAFQLAMLSRLWRERINKIVTDDPSVVRKAPAIQLDKLIIGLFSSERLEGGRRPPGSPFLVVIDGLDECKGSRDQTTTLDLISQPVRMCRLPLNFLIVSRPEPHIRSAFNADVMHHICTKVSLCGTTDTQLYYNSMYRTHQPVRDVYTYLRSGFDNIHSSERHAAIMNHVPWPWPDNCLVESLAEKSGGYFIYASTILKYVDEEFLSPIRRLNEVVEVLEKKSSSSASKPFAELDELYHHILSSNPDTELLKQVLGYVMFSRRHLGQNKRDKVDVVIETIFQLGPGEVLLSLRGLHSLVSIGTYTELQEGVCRVHINSFDLFHASFEDFLFDESRAGKFFIDRPASEQTISSAFFDTFRNWAQMDIPDDVRAQICESFIDFLHSLTNRMGDGAETKRKFAENPSWVSLLCSEQELHAGERVKFIVDLIVRAHQIYLLDDEAKELNCPLEDGDRVSRMTLLRNYFQVVDKYIAN</sequence>
<dbReference type="PANTHER" id="PTHR10039">
    <property type="entry name" value="AMELOGENIN"/>
    <property type="match status" value="1"/>
</dbReference>
<dbReference type="AlphaFoldDB" id="A0A369K9I0"/>
<dbReference type="OrthoDB" id="4760524at2759"/>
<dbReference type="InterPro" id="IPR056884">
    <property type="entry name" value="NPHP3-like_N"/>
</dbReference>
<evidence type="ECO:0000256" key="1">
    <source>
        <dbReference type="ARBA" id="ARBA00022737"/>
    </source>
</evidence>
<name>A0A369K9I0_HYPMA</name>
<proteinExistence type="predicted"/>
<dbReference type="PANTHER" id="PTHR10039:SF14">
    <property type="entry name" value="NACHT DOMAIN-CONTAINING PROTEIN"/>
    <property type="match status" value="1"/>
</dbReference>
<dbReference type="EMBL" id="LUEZ02000005">
    <property type="protein sequence ID" value="RDB30578.1"/>
    <property type="molecule type" value="Genomic_DNA"/>
</dbReference>
<protein>
    <recommendedName>
        <fullName evidence="2">Nephrocystin 3-like N-terminal domain-containing protein</fullName>
    </recommendedName>
</protein>
<dbReference type="SUPFAM" id="SSF52540">
    <property type="entry name" value="P-loop containing nucleoside triphosphate hydrolases"/>
    <property type="match status" value="1"/>
</dbReference>
<organism evidence="3 4">
    <name type="scientific">Hypsizygus marmoreus</name>
    <name type="common">White beech mushroom</name>
    <name type="synonym">Agaricus marmoreus</name>
    <dbReference type="NCBI Taxonomy" id="39966"/>
    <lineage>
        <taxon>Eukaryota</taxon>
        <taxon>Fungi</taxon>
        <taxon>Dikarya</taxon>
        <taxon>Basidiomycota</taxon>
        <taxon>Agaricomycotina</taxon>
        <taxon>Agaricomycetes</taxon>
        <taxon>Agaricomycetidae</taxon>
        <taxon>Agaricales</taxon>
        <taxon>Tricholomatineae</taxon>
        <taxon>Lyophyllaceae</taxon>
        <taxon>Hypsizygus</taxon>
    </lineage>
</organism>
<gene>
    <name evidence="3" type="ORF">Hypma_006986</name>
</gene>
<dbReference type="Gene3D" id="3.40.50.300">
    <property type="entry name" value="P-loop containing nucleotide triphosphate hydrolases"/>
    <property type="match status" value="1"/>
</dbReference>
<comment type="caution">
    <text evidence="3">The sequence shown here is derived from an EMBL/GenBank/DDBJ whole genome shotgun (WGS) entry which is preliminary data.</text>
</comment>
<keyword evidence="1" id="KW-0677">Repeat</keyword>
<dbReference type="InterPro" id="IPR027417">
    <property type="entry name" value="P-loop_NTPase"/>
</dbReference>
<dbReference type="Proteomes" id="UP000076154">
    <property type="component" value="Unassembled WGS sequence"/>
</dbReference>
<evidence type="ECO:0000259" key="2">
    <source>
        <dbReference type="Pfam" id="PF24883"/>
    </source>
</evidence>
<reference evidence="3" key="1">
    <citation type="submission" date="2018-04" db="EMBL/GenBank/DDBJ databases">
        <title>Whole genome sequencing of Hypsizygus marmoreus.</title>
        <authorList>
            <person name="Choi I.-G."/>
            <person name="Min B."/>
            <person name="Kim J.-G."/>
            <person name="Kim S."/>
            <person name="Oh Y.-L."/>
            <person name="Kong W.-S."/>
            <person name="Park H."/>
            <person name="Jeong J."/>
            <person name="Song E.-S."/>
        </authorList>
    </citation>
    <scope>NUCLEOTIDE SEQUENCE [LARGE SCALE GENOMIC DNA]</scope>
    <source>
        <strain evidence="3">51987-8</strain>
    </source>
</reference>
<keyword evidence="4" id="KW-1185">Reference proteome</keyword>
<evidence type="ECO:0000313" key="3">
    <source>
        <dbReference type="EMBL" id="RDB30578.1"/>
    </source>
</evidence>
<accession>A0A369K9I0</accession>
<feature type="domain" description="Nephrocystin 3-like N-terminal" evidence="2">
    <location>
        <begin position="77"/>
        <end position="242"/>
    </location>
</feature>
<evidence type="ECO:0000313" key="4">
    <source>
        <dbReference type="Proteomes" id="UP000076154"/>
    </source>
</evidence>